<evidence type="ECO:0000256" key="5">
    <source>
        <dbReference type="ARBA" id="ARBA00023136"/>
    </source>
</evidence>
<evidence type="ECO:0000256" key="2">
    <source>
        <dbReference type="ARBA" id="ARBA00022692"/>
    </source>
</evidence>
<feature type="domain" description="J" evidence="9">
    <location>
        <begin position="315"/>
        <end position="379"/>
    </location>
</feature>
<organism evidence="10 11">
    <name type="scientific">Mauremys mutica</name>
    <name type="common">yellowpond turtle</name>
    <dbReference type="NCBI Taxonomy" id="74926"/>
    <lineage>
        <taxon>Eukaryota</taxon>
        <taxon>Metazoa</taxon>
        <taxon>Chordata</taxon>
        <taxon>Craniata</taxon>
        <taxon>Vertebrata</taxon>
        <taxon>Euteleostomi</taxon>
        <taxon>Archelosauria</taxon>
        <taxon>Testudinata</taxon>
        <taxon>Testudines</taxon>
        <taxon>Cryptodira</taxon>
        <taxon>Durocryptodira</taxon>
        <taxon>Testudinoidea</taxon>
        <taxon>Geoemydidae</taxon>
        <taxon>Geoemydinae</taxon>
        <taxon>Mauremys</taxon>
    </lineage>
</organism>
<dbReference type="Proteomes" id="UP000827986">
    <property type="component" value="Unassembled WGS sequence"/>
</dbReference>
<dbReference type="InterPro" id="IPR026247">
    <property type="entry name" value="ECSCR"/>
</dbReference>
<feature type="transmembrane region" description="Helical" evidence="8">
    <location>
        <begin position="221"/>
        <end position="247"/>
    </location>
</feature>
<accession>A0A9D3WSL0</accession>
<dbReference type="InterPro" id="IPR018253">
    <property type="entry name" value="DnaJ_domain_CS"/>
</dbReference>
<dbReference type="InterPro" id="IPR001623">
    <property type="entry name" value="DnaJ_domain"/>
</dbReference>
<dbReference type="EMBL" id="JAHDVG010000487">
    <property type="protein sequence ID" value="KAH1166583.1"/>
    <property type="molecule type" value="Genomic_DNA"/>
</dbReference>
<dbReference type="PRINTS" id="PR00625">
    <property type="entry name" value="JDOMAIN"/>
</dbReference>
<feature type="compositionally biased region" description="Basic and acidic residues" evidence="7">
    <location>
        <begin position="278"/>
        <end position="287"/>
    </location>
</feature>
<evidence type="ECO:0000256" key="6">
    <source>
        <dbReference type="ARBA" id="ARBA00023186"/>
    </source>
</evidence>
<evidence type="ECO:0000256" key="8">
    <source>
        <dbReference type="SAM" id="Phobius"/>
    </source>
</evidence>
<feature type="compositionally biased region" description="Basic and acidic residues" evidence="7">
    <location>
        <begin position="18"/>
        <end position="32"/>
    </location>
</feature>
<dbReference type="SMART" id="SM00271">
    <property type="entry name" value="DnaJ"/>
    <property type="match status" value="1"/>
</dbReference>
<dbReference type="PRINTS" id="PR02069">
    <property type="entry name" value="ECCREGULATOR"/>
</dbReference>
<feature type="region of interest" description="Disordered" evidence="7">
    <location>
        <begin position="257"/>
        <end position="290"/>
    </location>
</feature>
<dbReference type="GO" id="GO:0071218">
    <property type="term" value="P:cellular response to misfolded protein"/>
    <property type="evidence" value="ECO:0007669"/>
    <property type="project" value="TreeGrafter"/>
</dbReference>
<evidence type="ECO:0000259" key="9">
    <source>
        <dbReference type="PROSITE" id="PS50076"/>
    </source>
</evidence>
<name>A0A9D3WSL0_9SAUR</name>
<keyword evidence="6" id="KW-0143">Chaperone</keyword>
<dbReference type="PANTHER" id="PTHR43908">
    <property type="entry name" value="AT29763P-RELATED"/>
    <property type="match status" value="1"/>
</dbReference>
<sequence length="457" mass="50341">MSTKPCWGKLPLWQSTRGDDTFPRSRATEGHRSGAQLSAGGELGRMACKAEVPKESVQARKFLLTLLSLTVWIEQAVQAQVTEKMLALNVYLLLWVFGCIHFIDAETITASLTRGGPADTTATPRITAGVTAGIISSPSPVPAGQNHSSASNVLTLITPTPRPSKQTTTGHLSGPPDGKSKSASTSAAVGASKQVTSTTIASDWSTGPSLPDPAPTEEKSALTMAAFGVISFIVILVVVVIVLASVVSLRFKCNRSKDAEDKQKPGSSVVSESNCMRGKNEKCDNERGQAGSEEANMTYTEEQLYGVQRIKKCSNYYEILGVERDANEEDLKKAYRKLALKFHPDKNCAPGATEAFKAIGNAFAVLSNPEKRLRYDQFGDEQETFRTPRARNYDYYREFEADITPEEIFNMFFGGHFPTGNIHMFSNVTPDAHYYRRRHRNERAWTQEKEEEENRPQ</sequence>
<comment type="subcellular location">
    <subcellularLocation>
        <location evidence="1">Endoplasmic reticulum membrane</location>
        <topology evidence="1">Single-pass membrane protein</topology>
    </subcellularLocation>
</comment>
<evidence type="ECO:0000256" key="4">
    <source>
        <dbReference type="ARBA" id="ARBA00022989"/>
    </source>
</evidence>
<evidence type="ECO:0000313" key="11">
    <source>
        <dbReference type="Proteomes" id="UP000827986"/>
    </source>
</evidence>
<dbReference type="Gene3D" id="1.10.287.110">
    <property type="entry name" value="DnaJ domain"/>
    <property type="match status" value="1"/>
</dbReference>
<reference evidence="10" key="1">
    <citation type="submission" date="2021-09" db="EMBL/GenBank/DDBJ databases">
        <title>The genome of Mauremys mutica provides insights into the evolution of semi-aquatic lifestyle.</title>
        <authorList>
            <person name="Gong S."/>
            <person name="Gao Y."/>
        </authorList>
    </citation>
    <scope>NUCLEOTIDE SEQUENCE</scope>
    <source>
        <strain evidence="10">MM-2020</strain>
        <tissue evidence="10">Muscle</tissue>
    </source>
</reference>
<dbReference type="FunFam" id="1.10.287.110:FF:000004">
    <property type="entry name" value="DnaJ (Hsp40) homolog, subfamily B, member 14"/>
    <property type="match status" value="1"/>
</dbReference>
<dbReference type="GO" id="GO:0030544">
    <property type="term" value="F:Hsp70 protein binding"/>
    <property type="evidence" value="ECO:0007669"/>
    <property type="project" value="TreeGrafter"/>
</dbReference>
<gene>
    <name evidence="10" type="ORF">KIL84_015755</name>
</gene>
<proteinExistence type="predicted"/>
<keyword evidence="4 8" id="KW-1133">Transmembrane helix</keyword>
<comment type="caution">
    <text evidence="10">The sequence shown here is derived from an EMBL/GenBank/DDBJ whole genome shotgun (WGS) entry which is preliminary data.</text>
</comment>
<feature type="region of interest" description="Disordered" evidence="7">
    <location>
        <begin position="18"/>
        <end position="37"/>
    </location>
</feature>
<dbReference type="GO" id="GO:0005789">
    <property type="term" value="C:endoplasmic reticulum membrane"/>
    <property type="evidence" value="ECO:0007669"/>
    <property type="project" value="UniProtKB-SubCell"/>
</dbReference>
<evidence type="ECO:0000313" key="10">
    <source>
        <dbReference type="EMBL" id="KAH1166583.1"/>
    </source>
</evidence>
<dbReference type="PANTHER" id="PTHR43908:SF2">
    <property type="entry name" value="DNAJ HOMOLOG SUBFAMILY C MEMBER 18"/>
    <property type="match status" value="1"/>
</dbReference>
<dbReference type="SUPFAM" id="SSF46565">
    <property type="entry name" value="Chaperone J-domain"/>
    <property type="match status" value="1"/>
</dbReference>
<dbReference type="Pfam" id="PF00226">
    <property type="entry name" value="DnaJ"/>
    <property type="match status" value="1"/>
</dbReference>
<keyword evidence="3" id="KW-0256">Endoplasmic reticulum</keyword>
<dbReference type="InterPro" id="IPR036869">
    <property type="entry name" value="J_dom_sf"/>
</dbReference>
<feature type="compositionally biased region" description="Polar residues" evidence="7">
    <location>
        <begin position="265"/>
        <end position="274"/>
    </location>
</feature>
<keyword evidence="2 8" id="KW-0812">Transmembrane</keyword>
<dbReference type="AlphaFoldDB" id="A0A9D3WSL0"/>
<keyword evidence="11" id="KW-1185">Reference proteome</keyword>
<feature type="compositionally biased region" description="Polar residues" evidence="7">
    <location>
        <begin position="156"/>
        <end position="171"/>
    </location>
</feature>
<feature type="region of interest" description="Disordered" evidence="7">
    <location>
        <begin position="156"/>
        <end position="216"/>
    </location>
</feature>
<dbReference type="PROSITE" id="PS00636">
    <property type="entry name" value="DNAJ_1"/>
    <property type="match status" value="1"/>
</dbReference>
<protein>
    <recommendedName>
        <fullName evidence="9">J domain-containing protein</fullName>
    </recommendedName>
</protein>
<evidence type="ECO:0000256" key="1">
    <source>
        <dbReference type="ARBA" id="ARBA00004389"/>
    </source>
</evidence>
<dbReference type="Pfam" id="PF15820">
    <property type="entry name" value="ECSCR"/>
    <property type="match status" value="1"/>
</dbReference>
<keyword evidence="5 8" id="KW-0472">Membrane</keyword>
<feature type="compositionally biased region" description="Polar residues" evidence="7">
    <location>
        <begin position="181"/>
        <end position="208"/>
    </location>
</feature>
<dbReference type="InterPro" id="IPR051100">
    <property type="entry name" value="DnaJ_subfamily_B/C"/>
</dbReference>
<dbReference type="PROSITE" id="PS50076">
    <property type="entry name" value="DNAJ_2"/>
    <property type="match status" value="1"/>
</dbReference>
<evidence type="ECO:0000256" key="7">
    <source>
        <dbReference type="SAM" id="MobiDB-lite"/>
    </source>
</evidence>
<feature type="non-terminal residue" evidence="10">
    <location>
        <position position="457"/>
    </location>
</feature>
<dbReference type="CDD" id="cd06257">
    <property type="entry name" value="DnaJ"/>
    <property type="match status" value="1"/>
</dbReference>
<evidence type="ECO:0000256" key="3">
    <source>
        <dbReference type="ARBA" id="ARBA00022824"/>
    </source>
</evidence>